<name>A0A2V0PEM4_9CHLO</name>
<feature type="compositionally biased region" description="Gly residues" evidence="2">
    <location>
        <begin position="561"/>
        <end position="574"/>
    </location>
</feature>
<feature type="region of interest" description="Disordered" evidence="2">
    <location>
        <begin position="1051"/>
        <end position="1143"/>
    </location>
</feature>
<feature type="compositionally biased region" description="Low complexity" evidence="2">
    <location>
        <begin position="851"/>
        <end position="866"/>
    </location>
</feature>
<dbReference type="EMBL" id="BDRX01000121">
    <property type="protein sequence ID" value="GBF98311.1"/>
    <property type="molecule type" value="Genomic_DNA"/>
</dbReference>
<dbReference type="InterPro" id="IPR020422">
    <property type="entry name" value="TYR_PHOSPHATASE_DUAL_dom"/>
</dbReference>
<sequence length="1203" mass="120618">MGQATSTALAAPDRDRGGDNRPWEQDHTLSGPWNFLLKEHVQCICEGGRACNKEDPSRQAGPPAPFAGLHCSWVAGGVLAMARPWQENLEKHDVLRQFREQGVGMVINLQEVGEHAECGPGNLPGSGFTYRPEYFMAGGIGFVNISWRDMGVPTLDRMLDLVQVMHHCTAVEGRRLALHCHAGLGRTGLAAACFLLYAGHAPSAAAAVAAVRAARPGALQTAAQVLFVSIFEQYLQHLRCVFRAVDPSKHFLGRESFFAARASRALTRTRSTSGSGSLPTASEAAAAAAALVAAAAAAAAAGGGKGDAAAAAAALGCAATILPDSPPAASAGAGAAPSAAAADAAANAAGNGSGGVALPPLVLHAQRLSGGGGSMKIVSSPASAPAAASDAPLHVISTDLAVTEARAAPGEAELGLDAALPWTEKFQIRPESFSPEGFAPEPPSTYSEALRRQSRVLHGVERRQSSRMHRLVKAAVRALAAGVPQYEAAAAAERLALGAAARAADRRSSDGGGGGGGGGGARQAVAVTAAAAAPARAALAGYGQMLQRRLSGRGERDAAGGTAGAGAAAGGGGAPTAVPPRRLSDLHQLSRPPTPPSRRRSTAARDGGAPPTSVPGAGPPSFAGAALACLQAKGRIPDNKRQCWGGLRCVAEFGLGEDGQALADALGQLKLQANAGDYSGLARARPALVLLLLEAWFTSFQCECLCEPTLEVLIDEAEDLMAQEEDLRAAKESHGAGSSSGGGSGSGSSSSSGGSDSDPSFGSGAGGGVLVRRAARGLVSQLRRHAGCRVRAVCRALAAHEQDLFLAFAAALRVARASGRAADDAAAAAAQAGEPRHTVVTVAGGGQEPWQGAQPPSLPAAAPAGGELSGHDAVVRSLCDAFAGWLVHPLGAACPPAHQAAAAFLWFLVREDAGYRCLLHAKRQQGMRRAHSEHSNLSRSPRAALRLAASPAASPRGARSGSGSGAGKVPPSRQLEAAAALGAAKQHEQQEQEQRRQQRQRRGQGAAAGDEAHPESDGHVGSLKVGRRIGSAGGTRLAVGDTAAAGLHEAAAAAAARGGRPQPAPPAAGPRHSRGGTRAAVPALPLALKHAAAGRGDRRRSAGGGGAPAGAPRRGGAPGAPRRPASPQAAWLEPGGGSGAVIAPDPTALSISALSELQLAPASTSRTATTGASASEDGGGGGGGGGGRAAGPRESQSLEGFGA</sequence>
<feature type="region of interest" description="Disordered" evidence="2">
    <location>
        <begin position="844"/>
        <end position="866"/>
    </location>
</feature>
<reference evidence="5 6" key="1">
    <citation type="journal article" date="2018" name="Sci. Rep.">
        <title>Raphidocelis subcapitata (=Pseudokirchneriella subcapitata) provides an insight into genome evolution and environmental adaptations in the Sphaeropleales.</title>
        <authorList>
            <person name="Suzuki S."/>
            <person name="Yamaguchi H."/>
            <person name="Nakajima N."/>
            <person name="Kawachi M."/>
        </authorList>
    </citation>
    <scope>NUCLEOTIDE SEQUENCE [LARGE SCALE GENOMIC DNA]</scope>
    <source>
        <strain evidence="5 6">NIES-35</strain>
    </source>
</reference>
<dbReference type="GO" id="GO:0016787">
    <property type="term" value="F:hydrolase activity"/>
    <property type="evidence" value="ECO:0007669"/>
    <property type="project" value="UniProtKB-KW"/>
</dbReference>
<dbReference type="PROSITE" id="PS50054">
    <property type="entry name" value="TYR_PHOSPHATASE_DUAL"/>
    <property type="match status" value="1"/>
</dbReference>
<feature type="region of interest" description="Disordered" evidence="2">
    <location>
        <begin position="727"/>
        <end position="763"/>
    </location>
</feature>
<dbReference type="STRING" id="307507.A0A2V0PEM4"/>
<dbReference type="InParanoid" id="A0A2V0PEM4"/>
<feature type="region of interest" description="Disordered" evidence="2">
    <location>
        <begin position="1"/>
        <end position="29"/>
    </location>
</feature>
<feature type="compositionally biased region" description="Low complexity" evidence="2">
    <location>
        <begin position="1079"/>
        <end position="1094"/>
    </location>
</feature>
<protein>
    <submittedName>
        <fullName evidence="5">Uncharacterized protein</fullName>
    </submittedName>
</protein>
<dbReference type="InterPro" id="IPR050561">
    <property type="entry name" value="PTP"/>
</dbReference>
<dbReference type="Proteomes" id="UP000247498">
    <property type="component" value="Unassembled WGS sequence"/>
</dbReference>
<dbReference type="InterPro" id="IPR000387">
    <property type="entry name" value="Tyr_Pase_dom"/>
</dbReference>
<dbReference type="AlphaFoldDB" id="A0A2V0PEM4"/>
<keyword evidence="6" id="KW-1185">Reference proteome</keyword>
<dbReference type="SUPFAM" id="SSF52799">
    <property type="entry name" value="(Phosphotyrosine protein) phosphatases II"/>
    <property type="match status" value="1"/>
</dbReference>
<dbReference type="InterPro" id="IPR003595">
    <property type="entry name" value="Tyr_Pase_cat"/>
</dbReference>
<feature type="compositionally biased region" description="Basic and acidic residues" evidence="2">
    <location>
        <begin position="985"/>
        <end position="996"/>
    </location>
</feature>
<dbReference type="SMART" id="SM00404">
    <property type="entry name" value="PTPc_motif"/>
    <property type="match status" value="1"/>
</dbReference>
<dbReference type="Gene3D" id="3.90.190.10">
    <property type="entry name" value="Protein tyrosine phosphatase superfamily"/>
    <property type="match status" value="1"/>
</dbReference>
<dbReference type="PANTHER" id="PTHR23339">
    <property type="entry name" value="TYROSINE SPECIFIC PROTEIN PHOSPHATASE AND DUAL SPECIFICITY PROTEIN PHOSPHATASE"/>
    <property type="match status" value="1"/>
</dbReference>
<proteinExistence type="predicted"/>
<accession>A0A2V0PEM4</accession>
<feature type="compositionally biased region" description="Low complexity" evidence="2">
    <location>
        <begin position="1162"/>
        <end position="1175"/>
    </location>
</feature>
<evidence type="ECO:0000259" key="3">
    <source>
        <dbReference type="PROSITE" id="PS50054"/>
    </source>
</evidence>
<dbReference type="OrthoDB" id="2017893at2759"/>
<evidence type="ECO:0000313" key="5">
    <source>
        <dbReference type="EMBL" id="GBF98311.1"/>
    </source>
</evidence>
<dbReference type="InterPro" id="IPR029021">
    <property type="entry name" value="Prot-tyrosine_phosphatase-like"/>
</dbReference>
<feature type="region of interest" description="Disordered" evidence="2">
    <location>
        <begin position="1159"/>
        <end position="1203"/>
    </location>
</feature>
<dbReference type="Pfam" id="PF22785">
    <property type="entry name" value="Tc-R-P"/>
    <property type="match status" value="1"/>
</dbReference>
<dbReference type="PROSITE" id="PS50056">
    <property type="entry name" value="TYR_PHOSPHATASE_2"/>
    <property type="match status" value="1"/>
</dbReference>
<dbReference type="InterPro" id="IPR016130">
    <property type="entry name" value="Tyr_Pase_AS"/>
</dbReference>
<comment type="caution">
    <text evidence="5">The sequence shown here is derived from an EMBL/GenBank/DDBJ whole genome shotgun (WGS) entry which is preliminary data.</text>
</comment>
<evidence type="ECO:0000259" key="4">
    <source>
        <dbReference type="PROSITE" id="PS50056"/>
    </source>
</evidence>
<feature type="domain" description="Tyrosine-protein phosphatase" evidence="3">
    <location>
        <begin position="70"/>
        <end position="240"/>
    </location>
</feature>
<evidence type="ECO:0000256" key="1">
    <source>
        <dbReference type="ARBA" id="ARBA00022801"/>
    </source>
</evidence>
<feature type="compositionally biased region" description="Low complexity" evidence="2">
    <location>
        <begin position="747"/>
        <end position="762"/>
    </location>
</feature>
<keyword evidence="1" id="KW-0378">Hydrolase</keyword>
<feature type="region of interest" description="Disordered" evidence="2">
    <location>
        <begin position="553"/>
        <end position="618"/>
    </location>
</feature>
<gene>
    <name evidence="5" type="ORF">Rsub_10974</name>
</gene>
<feature type="compositionally biased region" description="Low complexity" evidence="2">
    <location>
        <begin position="1051"/>
        <end position="1061"/>
    </location>
</feature>
<feature type="compositionally biased region" description="Low complexity" evidence="2">
    <location>
        <begin position="946"/>
        <end position="959"/>
    </location>
</feature>
<feature type="compositionally biased region" description="Low complexity" evidence="2">
    <location>
        <begin position="1109"/>
        <end position="1130"/>
    </location>
</feature>
<organism evidence="5 6">
    <name type="scientific">Raphidocelis subcapitata</name>
    <dbReference type="NCBI Taxonomy" id="307507"/>
    <lineage>
        <taxon>Eukaryota</taxon>
        <taxon>Viridiplantae</taxon>
        <taxon>Chlorophyta</taxon>
        <taxon>core chlorophytes</taxon>
        <taxon>Chlorophyceae</taxon>
        <taxon>CS clade</taxon>
        <taxon>Sphaeropleales</taxon>
        <taxon>Selenastraceae</taxon>
        <taxon>Raphidocelis</taxon>
    </lineage>
</organism>
<evidence type="ECO:0000313" key="6">
    <source>
        <dbReference type="Proteomes" id="UP000247498"/>
    </source>
</evidence>
<dbReference type="PROSITE" id="PS00383">
    <property type="entry name" value="TYR_PHOSPHATASE_1"/>
    <property type="match status" value="1"/>
</dbReference>
<feature type="region of interest" description="Disordered" evidence="2">
    <location>
        <begin position="946"/>
        <end position="1026"/>
    </location>
</feature>
<feature type="compositionally biased region" description="Polar residues" evidence="2">
    <location>
        <begin position="1194"/>
        <end position="1203"/>
    </location>
</feature>
<feature type="compositionally biased region" description="Basic and acidic residues" evidence="2">
    <location>
        <begin position="12"/>
        <end position="27"/>
    </location>
</feature>
<evidence type="ECO:0000256" key="2">
    <source>
        <dbReference type="SAM" id="MobiDB-lite"/>
    </source>
</evidence>
<feature type="compositionally biased region" description="Gly residues" evidence="2">
    <location>
        <begin position="1177"/>
        <end position="1189"/>
    </location>
</feature>
<dbReference type="FunFam" id="3.90.190.10:FF:000157">
    <property type="entry name" value="Protein-tyrosine phosphatase"/>
    <property type="match status" value="1"/>
</dbReference>
<feature type="domain" description="Tyrosine specific protein phosphatases" evidence="4">
    <location>
        <begin position="156"/>
        <end position="226"/>
    </location>
</feature>